<dbReference type="PANTHER" id="PTHR46361">
    <property type="entry name" value="ELECTRON CARRIER/ PROTEIN DISULFIDE OXIDOREDUCTASE"/>
    <property type="match status" value="1"/>
</dbReference>
<accession>A0A7S0G7M2</accession>
<dbReference type="EMBL" id="HBEL01006354">
    <property type="protein sequence ID" value="CAD8406935.1"/>
    <property type="molecule type" value="Transcribed_RNA"/>
</dbReference>
<sequence>MKHKNLQRRLSQNALFSSHLFRLVHESCWIEEWAEVTSDSIVCYHTERQEVLYEVNLGSVLETRLSSHPQFHSFYFLVLEMTSYTVCLVFADEANCLAFQELVSDARNNNRVGTTTTALDSSELVRQSNKWNCDKRQLLNCGVIRIADSTSQHEPLHLMETCLSKIMELKTIPLERGRLEWQSFFSSVAALKRIDISSLAENARLVFFLNLYHTMILHAHLIVGFPTLSFKWVSFFNSIGYEVADDILSLTELEHCVIRAPMNSPSQALSRYILPNSKYSMALSRSSADFRINFALNCSSLSNPSKVYLYTLDCVDRQLDDACRLYLTTATVTKRVSGVGELIVELPKICQWYAKDFGASDDEVLGKIERFLKVEQQQLLQLHRSIINKHNFISSSMVKIRYLPFRYECKLLELIDGERAELFKHTNLFTIS</sequence>
<gene>
    <name evidence="2" type="ORF">PINE0816_LOCUS3052</name>
</gene>
<organism evidence="2">
    <name type="scientific">Proboscia inermis</name>
    <dbReference type="NCBI Taxonomy" id="420281"/>
    <lineage>
        <taxon>Eukaryota</taxon>
        <taxon>Sar</taxon>
        <taxon>Stramenopiles</taxon>
        <taxon>Ochrophyta</taxon>
        <taxon>Bacillariophyta</taxon>
        <taxon>Coscinodiscophyceae</taxon>
        <taxon>Rhizosoleniophycidae</taxon>
        <taxon>Rhizosoleniales</taxon>
        <taxon>Rhizosoleniaceae</taxon>
        <taxon>Proboscia</taxon>
    </lineage>
</organism>
<dbReference type="Pfam" id="PF04784">
    <property type="entry name" value="DUF547"/>
    <property type="match status" value="1"/>
</dbReference>
<feature type="domain" description="DUF547" evidence="1">
    <location>
        <begin position="197"/>
        <end position="327"/>
    </location>
</feature>
<proteinExistence type="predicted"/>
<dbReference type="AlphaFoldDB" id="A0A7S0G7M2"/>
<dbReference type="PANTHER" id="PTHR46361:SF3">
    <property type="entry name" value="ELECTRON CARRIER_ PROTEIN DISULFIDE OXIDOREDUCTASE"/>
    <property type="match status" value="1"/>
</dbReference>
<dbReference type="InterPro" id="IPR006869">
    <property type="entry name" value="DUF547"/>
</dbReference>
<name>A0A7S0G7M2_9STRA</name>
<evidence type="ECO:0000313" key="2">
    <source>
        <dbReference type="EMBL" id="CAD8406935.1"/>
    </source>
</evidence>
<evidence type="ECO:0000259" key="1">
    <source>
        <dbReference type="Pfam" id="PF04784"/>
    </source>
</evidence>
<protein>
    <recommendedName>
        <fullName evidence="1">DUF547 domain-containing protein</fullName>
    </recommendedName>
</protein>
<reference evidence="2" key="1">
    <citation type="submission" date="2021-01" db="EMBL/GenBank/DDBJ databases">
        <authorList>
            <person name="Corre E."/>
            <person name="Pelletier E."/>
            <person name="Niang G."/>
            <person name="Scheremetjew M."/>
            <person name="Finn R."/>
            <person name="Kale V."/>
            <person name="Holt S."/>
            <person name="Cochrane G."/>
            <person name="Meng A."/>
            <person name="Brown T."/>
            <person name="Cohen L."/>
        </authorList>
    </citation>
    <scope>NUCLEOTIDE SEQUENCE</scope>
    <source>
        <strain evidence="2">CCAP1064/1</strain>
    </source>
</reference>